<dbReference type="EMBL" id="JANVFT010000057">
    <property type="protein sequence ID" value="KAJ4482630.1"/>
    <property type="molecule type" value="Genomic_DNA"/>
</dbReference>
<dbReference type="CDD" id="cd03390">
    <property type="entry name" value="PAP2_containing_1_like"/>
    <property type="match status" value="1"/>
</dbReference>
<comment type="subcellular location">
    <subcellularLocation>
        <location evidence="1">Membrane</location>
        <topology evidence="1">Multi-pass membrane protein</topology>
    </subcellularLocation>
</comment>
<dbReference type="InterPro" id="IPR000326">
    <property type="entry name" value="PAP2/HPO"/>
</dbReference>
<accession>A0ABQ8V9I5</accession>
<feature type="transmembrane region" description="Helical" evidence="7">
    <location>
        <begin position="131"/>
        <end position="151"/>
    </location>
</feature>
<keyword evidence="10" id="KW-1185">Reference proteome</keyword>
<evidence type="ECO:0000259" key="8">
    <source>
        <dbReference type="SMART" id="SM00014"/>
    </source>
</evidence>
<protein>
    <submittedName>
        <fullName evidence="9">Phosphatidic acid phosphatase type 2/haloperoxidase</fullName>
    </submittedName>
</protein>
<comment type="similarity">
    <text evidence="2">Belongs to the PA-phosphatase related phosphoesterase family.</text>
</comment>
<evidence type="ECO:0000256" key="5">
    <source>
        <dbReference type="ARBA" id="ARBA00023136"/>
    </source>
</evidence>
<feature type="transmembrane region" description="Helical" evidence="7">
    <location>
        <begin position="49"/>
        <end position="69"/>
    </location>
</feature>
<proteinExistence type="inferred from homology"/>
<evidence type="ECO:0000256" key="2">
    <source>
        <dbReference type="ARBA" id="ARBA00008816"/>
    </source>
</evidence>
<reference evidence="9" key="1">
    <citation type="submission" date="2022-08" db="EMBL/GenBank/DDBJ databases">
        <title>A Global Phylogenomic Analysis of the Shiitake Genus Lentinula.</title>
        <authorList>
            <consortium name="DOE Joint Genome Institute"/>
            <person name="Sierra-Patev S."/>
            <person name="Min B."/>
            <person name="Naranjo-Ortiz M."/>
            <person name="Looney B."/>
            <person name="Konkel Z."/>
            <person name="Slot J.C."/>
            <person name="Sakamoto Y."/>
            <person name="Steenwyk J.L."/>
            <person name="Rokas A."/>
            <person name="Carro J."/>
            <person name="Camarero S."/>
            <person name="Ferreira P."/>
            <person name="Molpeceres G."/>
            <person name="Ruiz-Duenas F.J."/>
            <person name="Serrano A."/>
            <person name="Henrissat B."/>
            <person name="Drula E."/>
            <person name="Hughes K.W."/>
            <person name="Mata J.L."/>
            <person name="Ishikawa N.K."/>
            <person name="Vargas-Isla R."/>
            <person name="Ushijima S."/>
            <person name="Smith C.A."/>
            <person name="Ahrendt S."/>
            <person name="Andreopoulos W."/>
            <person name="He G."/>
            <person name="Labutti K."/>
            <person name="Lipzen A."/>
            <person name="Ng V."/>
            <person name="Riley R."/>
            <person name="Sandor L."/>
            <person name="Barry K."/>
            <person name="Martinez A.T."/>
            <person name="Xiao Y."/>
            <person name="Gibbons J.G."/>
            <person name="Terashima K."/>
            <person name="Grigoriev I.V."/>
            <person name="Hibbett D.S."/>
        </authorList>
    </citation>
    <scope>NUCLEOTIDE SEQUENCE</scope>
    <source>
        <strain evidence="9">RHP3577 ss4</strain>
    </source>
</reference>
<evidence type="ECO:0000313" key="10">
    <source>
        <dbReference type="Proteomes" id="UP001150217"/>
    </source>
</evidence>
<keyword evidence="3 7" id="KW-0812">Transmembrane</keyword>
<evidence type="ECO:0000256" key="7">
    <source>
        <dbReference type="SAM" id="Phobius"/>
    </source>
</evidence>
<comment type="caution">
    <text evidence="9">The sequence shown here is derived from an EMBL/GenBank/DDBJ whole genome shotgun (WGS) entry which is preliminary data.</text>
</comment>
<dbReference type="PANTHER" id="PTHR10165">
    <property type="entry name" value="LIPID PHOSPHATE PHOSPHATASE"/>
    <property type="match status" value="1"/>
</dbReference>
<organism evidence="9 10">
    <name type="scientific">Lentinula lateritia</name>
    <dbReference type="NCBI Taxonomy" id="40482"/>
    <lineage>
        <taxon>Eukaryota</taxon>
        <taxon>Fungi</taxon>
        <taxon>Dikarya</taxon>
        <taxon>Basidiomycota</taxon>
        <taxon>Agaricomycotina</taxon>
        <taxon>Agaricomycetes</taxon>
        <taxon>Agaricomycetidae</taxon>
        <taxon>Agaricales</taxon>
        <taxon>Marasmiineae</taxon>
        <taxon>Omphalotaceae</taxon>
        <taxon>Lentinula</taxon>
    </lineage>
</organism>
<name>A0ABQ8V9I5_9AGAR</name>
<keyword evidence="4 7" id="KW-1133">Transmembrane helix</keyword>
<feature type="transmembrane region" description="Helical" evidence="7">
    <location>
        <begin position="84"/>
        <end position="102"/>
    </location>
</feature>
<feature type="transmembrane region" description="Helical" evidence="7">
    <location>
        <begin position="163"/>
        <end position="184"/>
    </location>
</feature>
<gene>
    <name evidence="9" type="ORF">C8R41DRAFT_982555</name>
</gene>
<evidence type="ECO:0000313" key="9">
    <source>
        <dbReference type="EMBL" id="KAJ4482630.1"/>
    </source>
</evidence>
<evidence type="ECO:0000256" key="3">
    <source>
        <dbReference type="ARBA" id="ARBA00022692"/>
    </source>
</evidence>
<dbReference type="Proteomes" id="UP001150217">
    <property type="component" value="Unassembled WGS sequence"/>
</dbReference>
<sequence>MPISLKTRLFLSYAVDWYGFSPTVSAKPVSSAQGSKAGWRQPKQSREHAASTAVYCCPILLPLASMQVLQTMSFQHVWFFFNKLHLNRTILIVVALFAHFYLNRLQQFPEFDLTDTSIQYSIKEVQTVSNGLLVAVLVIPYLSIVAGNLLFNFRDWWDLHASLLGLSISYSASGSFVQFVRVTAGRPRPDFIARCDPAAGSVNSAFFGLTNITICQSTDSAFIKDGMRSFFSGHAILSAAGLGFMSLYWAGKLHLFNQKAYTYKVWLVFSPLILSIWICLTRVADRRHHWNDVALGFFLGLLFTYIIYRQFYPSLGDPECDIPFRPRVMSAEPEDTRGGSTGLRLPTRRPGWMRLGGSANRGPEGELESLGFMTTPFDSRHDSRERRRELSSEPKDLNTSNNIVKSSFITLDESLYAVSKPLSILAYRAVDFAAVASYISCVIT</sequence>
<dbReference type="Gene3D" id="1.20.144.10">
    <property type="entry name" value="Phosphatidic acid phosphatase type 2/haloperoxidase"/>
    <property type="match status" value="1"/>
</dbReference>
<dbReference type="SUPFAM" id="SSF48317">
    <property type="entry name" value="Acid phosphatase/Vanadium-dependent haloperoxidase"/>
    <property type="match status" value="1"/>
</dbReference>
<feature type="region of interest" description="Disordered" evidence="6">
    <location>
        <begin position="349"/>
        <end position="398"/>
    </location>
</feature>
<dbReference type="InterPro" id="IPR036938">
    <property type="entry name" value="PAP2/HPO_sf"/>
</dbReference>
<dbReference type="PANTHER" id="PTHR10165:SF35">
    <property type="entry name" value="RE23632P"/>
    <property type="match status" value="1"/>
</dbReference>
<dbReference type="SMART" id="SM00014">
    <property type="entry name" value="acidPPc"/>
    <property type="match status" value="1"/>
</dbReference>
<feature type="transmembrane region" description="Helical" evidence="7">
    <location>
        <begin position="263"/>
        <end position="281"/>
    </location>
</feature>
<dbReference type="Pfam" id="PF01569">
    <property type="entry name" value="PAP2"/>
    <property type="match status" value="1"/>
</dbReference>
<keyword evidence="5 7" id="KW-0472">Membrane</keyword>
<feature type="transmembrane region" description="Helical" evidence="7">
    <location>
        <begin position="293"/>
        <end position="312"/>
    </location>
</feature>
<feature type="transmembrane region" description="Helical" evidence="7">
    <location>
        <begin position="230"/>
        <end position="251"/>
    </location>
</feature>
<evidence type="ECO:0000256" key="1">
    <source>
        <dbReference type="ARBA" id="ARBA00004141"/>
    </source>
</evidence>
<evidence type="ECO:0000256" key="6">
    <source>
        <dbReference type="SAM" id="MobiDB-lite"/>
    </source>
</evidence>
<feature type="compositionally biased region" description="Basic and acidic residues" evidence="6">
    <location>
        <begin position="378"/>
        <end position="396"/>
    </location>
</feature>
<dbReference type="InterPro" id="IPR043216">
    <property type="entry name" value="PAP-like"/>
</dbReference>
<evidence type="ECO:0000256" key="4">
    <source>
        <dbReference type="ARBA" id="ARBA00022989"/>
    </source>
</evidence>
<feature type="domain" description="Phosphatidic acid phosphatase type 2/haloperoxidase" evidence="8">
    <location>
        <begin position="164"/>
        <end position="308"/>
    </location>
</feature>